<protein>
    <submittedName>
        <fullName evidence="1">Uncharacterized protein</fullName>
    </submittedName>
</protein>
<comment type="caution">
    <text evidence="1">The sequence shown here is derived from an EMBL/GenBank/DDBJ whole genome shotgun (WGS) entry which is preliminary data.</text>
</comment>
<accession>A0ABR0NZT2</accession>
<reference evidence="1 2" key="1">
    <citation type="submission" date="2023-03" db="EMBL/GenBank/DDBJ databases">
        <title>WGS of Gossypium arboreum.</title>
        <authorList>
            <person name="Yu D."/>
        </authorList>
    </citation>
    <scope>NUCLEOTIDE SEQUENCE [LARGE SCALE GENOMIC DNA]</scope>
    <source>
        <tissue evidence="1">Leaf</tissue>
    </source>
</reference>
<sequence length="68" mass="7652">MPLAHSCFPYKADVVTSKAVCYGSRIASKVCRDIPWLCHDTNDSTEILVLCSLCYDIRLPVLQHNDQP</sequence>
<evidence type="ECO:0000313" key="2">
    <source>
        <dbReference type="Proteomes" id="UP001358586"/>
    </source>
</evidence>
<organism evidence="1 2">
    <name type="scientific">Gossypium arboreum</name>
    <name type="common">Tree cotton</name>
    <name type="synonym">Gossypium nanking</name>
    <dbReference type="NCBI Taxonomy" id="29729"/>
    <lineage>
        <taxon>Eukaryota</taxon>
        <taxon>Viridiplantae</taxon>
        <taxon>Streptophyta</taxon>
        <taxon>Embryophyta</taxon>
        <taxon>Tracheophyta</taxon>
        <taxon>Spermatophyta</taxon>
        <taxon>Magnoliopsida</taxon>
        <taxon>eudicotyledons</taxon>
        <taxon>Gunneridae</taxon>
        <taxon>Pentapetalae</taxon>
        <taxon>rosids</taxon>
        <taxon>malvids</taxon>
        <taxon>Malvales</taxon>
        <taxon>Malvaceae</taxon>
        <taxon>Malvoideae</taxon>
        <taxon>Gossypium</taxon>
    </lineage>
</organism>
<dbReference type="EMBL" id="JARKNE010000008">
    <property type="protein sequence ID" value="KAK5811860.1"/>
    <property type="molecule type" value="Genomic_DNA"/>
</dbReference>
<name>A0ABR0NZT2_GOSAR</name>
<gene>
    <name evidence="1" type="ORF">PVK06_027239</name>
</gene>
<evidence type="ECO:0000313" key="1">
    <source>
        <dbReference type="EMBL" id="KAK5811860.1"/>
    </source>
</evidence>
<proteinExistence type="predicted"/>
<keyword evidence="2" id="KW-1185">Reference proteome</keyword>
<dbReference type="Proteomes" id="UP001358586">
    <property type="component" value="Chromosome 8"/>
</dbReference>